<comment type="similarity">
    <text evidence="1">Belongs to the eukaryotic-type primase small subunit family.</text>
</comment>
<evidence type="ECO:0000256" key="6">
    <source>
        <dbReference type="ARBA" id="ARBA00044768"/>
    </source>
</evidence>
<dbReference type="GO" id="GO:0003887">
    <property type="term" value="F:DNA-directed DNA polymerase activity"/>
    <property type="evidence" value="ECO:0007669"/>
    <property type="project" value="UniProtKB-KW"/>
</dbReference>
<evidence type="ECO:0000256" key="2">
    <source>
        <dbReference type="ARBA" id="ARBA00012417"/>
    </source>
</evidence>
<dbReference type="PANTHER" id="PTHR31399">
    <property type="entry name" value="DNA-DIRECTED PRIMASE / POLYMERASE PROTEIN"/>
    <property type="match status" value="1"/>
</dbReference>
<organism evidence="8 9">
    <name type="scientific">Nephila pilipes</name>
    <name type="common">Giant wood spider</name>
    <name type="synonym">Nephila maculata</name>
    <dbReference type="NCBI Taxonomy" id="299642"/>
    <lineage>
        <taxon>Eukaryota</taxon>
        <taxon>Metazoa</taxon>
        <taxon>Ecdysozoa</taxon>
        <taxon>Arthropoda</taxon>
        <taxon>Chelicerata</taxon>
        <taxon>Arachnida</taxon>
        <taxon>Araneae</taxon>
        <taxon>Araneomorphae</taxon>
        <taxon>Entelegynae</taxon>
        <taxon>Araneoidea</taxon>
        <taxon>Nephilidae</taxon>
        <taxon>Nephila</taxon>
    </lineage>
</organism>
<accession>A0A8X6TUW0</accession>
<dbReference type="EC" id="2.7.7.102" evidence="6"/>
<dbReference type="GO" id="GO:0005634">
    <property type="term" value="C:nucleus"/>
    <property type="evidence" value="ECO:0007669"/>
    <property type="project" value="TreeGrafter"/>
</dbReference>
<dbReference type="EC" id="2.7.7.7" evidence="2"/>
<evidence type="ECO:0000256" key="1">
    <source>
        <dbReference type="ARBA" id="ARBA00009762"/>
    </source>
</evidence>
<dbReference type="GO" id="GO:0003682">
    <property type="term" value="F:chromatin binding"/>
    <property type="evidence" value="ECO:0007669"/>
    <property type="project" value="TreeGrafter"/>
</dbReference>
<proteinExistence type="inferred from homology"/>
<evidence type="ECO:0000256" key="3">
    <source>
        <dbReference type="ARBA" id="ARBA00022932"/>
    </source>
</evidence>
<keyword evidence="3" id="KW-0239">DNA-directed DNA polymerase</keyword>
<dbReference type="OrthoDB" id="5988181at2759"/>
<evidence type="ECO:0000256" key="7">
    <source>
        <dbReference type="ARBA" id="ARBA00047303"/>
    </source>
</evidence>
<dbReference type="InterPro" id="IPR044917">
    <property type="entry name" value="PRIMPOL"/>
</dbReference>
<comment type="catalytic activity">
    <reaction evidence="5">
        <text>ssDNA + n NTP = ssDNA/pppN(pN)n-1 hybrid + (n-1) diphosphate.</text>
        <dbReference type="EC" id="2.7.7.102"/>
    </reaction>
</comment>
<comment type="catalytic activity">
    <reaction evidence="7">
        <text>DNA(n) + a 2'-deoxyribonucleoside 5'-triphosphate = DNA(n+1) + diphosphate</text>
        <dbReference type="Rhea" id="RHEA:22508"/>
        <dbReference type="Rhea" id="RHEA-COMP:17339"/>
        <dbReference type="Rhea" id="RHEA-COMP:17340"/>
        <dbReference type="ChEBI" id="CHEBI:33019"/>
        <dbReference type="ChEBI" id="CHEBI:61560"/>
        <dbReference type="ChEBI" id="CHEBI:173112"/>
        <dbReference type="EC" id="2.7.7.7"/>
    </reaction>
    <physiologicalReaction direction="left-to-right" evidence="7">
        <dbReference type="Rhea" id="RHEA:22509"/>
    </physiologicalReaction>
</comment>
<protein>
    <recommendedName>
        <fullName evidence="4">DNA-directed primase/polymerase protein</fullName>
        <ecNumber evidence="6">2.7.7.102</ecNumber>
        <ecNumber evidence="2">2.7.7.7</ecNumber>
    </recommendedName>
</protein>
<name>A0A8X6TUW0_NEPPI</name>
<evidence type="ECO:0000313" key="8">
    <source>
        <dbReference type="EMBL" id="GFT59015.1"/>
    </source>
</evidence>
<evidence type="ECO:0000256" key="5">
    <source>
        <dbReference type="ARBA" id="ARBA00044677"/>
    </source>
</evidence>
<dbReference type="AlphaFoldDB" id="A0A8X6TUW0"/>
<keyword evidence="3" id="KW-0808">Transferase</keyword>
<sequence>MWETSETAHISNENPDVLAETFYKPISNSSSRAWIESTLQLRKIYKEHKSKPIPSEIKSRLDGPSVSWKVFRRLNEALSYADSHTKDCKVFSYEERIPESSGQRLFLVTHPQHMWLNHKLRPLEERCTYEVIREGAPCKLYFDLEFSKVFNPSKDGIKMTEILIKCIVMCILEEFNLKISTSDVLWLDASTEQKYSCHLILQMNDIAFKNNIVAGYFISSLFMKIRKKIDADEVDHFWPQSEELKYMFVQDKDGKVVHFCDEEIEIDEEFHTESASNLSNEDWIVPNTAINEYKSSDAESISETANESKNLVL</sequence>
<dbReference type="GO" id="GO:0006264">
    <property type="term" value="P:mitochondrial DNA replication"/>
    <property type="evidence" value="ECO:0007669"/>
    <property type="project" value="TreeGrafter"/>
</dbReference>
<evidence type="ECO:0000313" key="9">
    <source>
        <dbReference type="Proteomes" id="UP000887013"/>
    </source>
</evidence>
<dbReference type="EMBL" id="BMAW01018564">
    <property type="protein sequence ID" value="GFT59015.1"/>
    <property type="molecule type" value="Genomic_DNA"/>
</dbReference>
<dbReference type="GO" id="GO:0042276">
    <property type="term" value="P:error-prone translesion synthesis"/>
    <property type="evidence" value="ECO:0007669"/>
    <property type="project" value="InterPro"/>
</dbReference>
<reference evidence="8" key="1">
    <citation type="submission" date="2020-08" db="EMBL/GenBank/DDBJ databases">
        <title>Multicomponent nature underlies the extraordinary mechanical properties of spider dragline silk.</title>
        <authorList>
            <person name="Kono N."/>
            <person name="Nakamura H."/>
            <person name="Mori M."/>
            <person name="Yoshida Y."/>
            <person name="Ohtoshi R."/>
            <person name="Malay A.D."/>
            <person name="Moran D.A.P."/>
            <person name="Tomita M."/>
            <person name="Numata K."/>
            <person name="Arakawa K."/>
        </authorList>
    </citation>
    <scope>NUCLEOTIDE SEQUENCE</scope>
</reference>
<keyword evidence="3" id="KW-0548">Nucleotidyltransferase</keyword>
<dbReference type="GO" id="GO:0009411">
    <property type="term" value="P:response to UV"/>
    <property type="evidence" value="ECO:0007669"/>
    <property type="project" value="TreeGrafter"/>
</dbReference>
<comment type="caution">
    <text evidence="8">The sequence shown here is derived from an EMBL/GenBank/DDBJ whole genome shotgun (WGS) entry which is preliminary data.</text>
</comment>
<dbReference type="PANTHER" id="PTHR31399:SF0">
    <property type="entry name" value="DNA-DIRECTED PRIMASE_POLYMERASE PROTEIN"/>
    <property type="match status" value="1"/>
</dbReference>
<dbReference type="Proteomes" id="UP000887013">
    <property type="component" value="Unassembled WGS sequence"/>
</dbReference>
<dbReference type="GO" id="GO:0031297">
    <property type="term" value="P:replication fork processing"/>
    <property type="evidence" value="ECO:0007669"/>
    <property type="project" value="TreeGrafter"/>
</dbReference>
<keyword evidence="9" id="KW-1185">Reference proteome</keyword>
<gene>
    <name evidence="8" type="primary">PRIMPOL</name>
    <name evidence="8" type="ORF">NPIL_447511</name>
</gene>
<dbReference type="GO" id="GO:0005759">
    <property type="term" value="C:mitochondrial matrix"/>
    <property type="evidence" value="ECO:0007669"/>
    <property type="project" value="TreeGrafter"/>
</dbReference>
<evidence type="ECO:0000256" key="4">
    <source>
        <dbReference type="ARBA" id="ARBA00026139"/>
    </source>
</evidence>